<dbReference type="Proteomes" id="UP000182229">
    <property type="component" value="Unassembled WGS sequence"/>
</dbReference>
<reference evidence="2 3" key="2">
    <citation type="submission" date="2016-12" db="EMBL/GenBank/DDBJ databases">
        <title>Draft Genome Sequence of Cystobacter ferrugineus Strain Cbfe23.</title>
        <authorList>
            <person name="Akbar S."/>
            <person name="Dowd S.E."/>
            <person name="Stevens D.C."/>
        </authorList>
    </citation>
    <scope>NUCLEOTIDE SEQUENCE [LARGE SCALE GENOMIC DNA]</scope>
    <source>
        <strain evidence="2 3">Cbfe23</strain>
    </source>
</reference>
<reference evidence="3" key="1">
    <citation type="submission" date="2016-11" db="EMBL/GenBank/DDBJ databases">
        <authorList>
            <person name="Shukria A."/>
            <person name="Stevens D.C."/>
        </authorList>
    </citation>
    <scope>NUCLEOTIDE SEQUENCE [LARGE SCALE GENOMIC DNA]</scope>
    <source>
        <strain evidence="3">Cbfe23</strain>
    </source>
</reference>
<protein>
    <submittedName>
        <fullName evidence="2">Uncharacterized protein</fullName>
    </submittedName>
</protein>
<dbReference type="OrthoDB" id="5522685at2"/>
<proteinExistence type="predicted"/>
<dbReference type="RefSeq" id="WP_071905297.1">
    <property type="nucleotide sequence ID" value="NZ_MPIN01000030.1"/>
</dbReference>
<keyword evidence="1" id="KW-0732">Signal</keyword>
<feature type="chain" id="PRO_5013267805" evidence="1">
    <location>
        <begin position="41"/>
        <end position="199"/>
    </location>
</feature>
<evidence type="ECO:0000256" key="1">
    <source>
        <dbReference type="SAM" id="SignalP"/>
    </source>
</evidence>
<dbReference type="STRING" id="83449.BON30_47540"/>
<feature type="signal peptide" evidence="1">
    <location>
        <begin position="1"/>
        <end position="40"/>
    </location>
</feature>
<comment type="caution">
    <text evidence="2">The sequence shown here is derived from an EMBL/GenBank/DDBJ whole genome shotgun (WGS) entry which is preliminary data.</text>
</comment>
<keyword evidence="3" id="KW-1185">Reference proteome</keyword>
<dbReference type="PROSITE" id="PS51257">
    <property type="entry name" value="PROKAR_LIPOPROTEIN"/>
    <property type="match status" value="1"/>
</dbReference>
<accession>A0A1L9AUK3</accession>
<gene>
    <name evidence="2" type="ORF">BON30_47540</name>
</gene>
<name>A0A1L9AUK3_9BACT</name>
<organism evidence="2 3">
    <name type="scientific">Cystobacter ferrugineus</name>
    <dbReference type="NCBI Taxonomy" id="83449"/>
    <lineage>
        <taxon>Bacteria</taxon>
        <taxon>Pseudomonadati</taxon>
        <taxon>Myxococcota</taxon>
        <taxon>Myxococcia</taxon>
        <taxon>Myxococcales</taxon>
        <taxon>Cystobacterineae</taxon>
        <taxon>Archangiaceae</taxon>
        <taxon>Cystobacter</taxon>
    </lineage>
</organism>
<evidence type="ECO:0000313" key="2">
    <source>
        <dbReference type="EMBL" id="OJH33698.1"/>
    </source>
</evidence>
<evidence type="ECO:0000313" key="3">
    <source>
        <dbReference type="Proteomes" id="UP000182229"/>
    </source>
</evidence>
<dbReference type="AlphaFoldDB" id="A0A1L9AUK3"/>
<dbReference type="EMBL" id="MPIN01000030">
    <property type="protein sequence ID" value="OJH33698.1"/>
    <property type="molecule type" value="Genomic_DNA"/>
</dbReference>
<sequence>MPSERVSRRRWIRVACFSAHAPQSLLVLLAVLASCPVACASHPPPDVLAATRDVLAGLDEFGALLLGAGLPVEAIPQGHSVSPVQAERLRRYFAIRPYLPQQYAPRFVADELLRYVEQHGQEVSRWDLGRMVQAYCNLFLLRQDGYLAAALTGEPAQCVGPVEVRDDGAGAGAFEIGEFYTRGDGESWRRTDRPNLDKL</sequence>